<dbReference type="EMBL" id="KB008032">
    <property type="protein sequence ID" value="ELR15454.1"/>
    <property type="molecule type" value="Genomic_DNA"/>
</dbReference>
<accession>L8GQL1</accession>
<organism evidence="3 4">
    <name type="scientific">Acanthamoeba castellanii (strain ATCC 30010 / Neff)</name>
    <dbReference type="NCBI Taxonomy" id="1257118"/>
    <lineage>
        <taxon>Eukaryota</taxon>
        <taxon>Amoebozoa</taxon>
        <taxon>Discosea</taxon>
        <taxon>Longamoebia</taxon>
        <taxon>Centramoebida</taxon>
        <taxon>Acanthamoebidae</taxon>
        <taxon>Acanthamoeba</taxon>
    </lineage>
</organism>
<feature type="compositionally biased region" description="Low complexity" evidence="1">
    <location>
        <begin position="19"/>
        <end position="36"/>
    </location>
</feature>
<keyword evidence="2" id="KW-0732">Signal</keyword>
<evidence type="ECO:0000313" key="4">
    <source>
        <dbReference type="Proteomes" id="UP000011083"/>
    </source>
</evidence>
<feature type="chain" id="PRO_5003989971" description="Secreted protein" evidence="2">
    <location>
        <begin position="21"/>
        <end position="75"/>
    </location>
</feature>
<sequence length="75" mass="8145">MRSWWTRRIAGSCFWASTRAGPTAARTRSRTTTIVRASRHPTAWSSRRGRLPPRPTSSPQSGGTTAGSSSISTIN</sequence>
<dbReference type="GeneID" id="14916005"/>
<proteinExistence type="predicted"/>
<evidence type="ECO:0000256" key="1">
    <source>
        <dbReference type="SAM" id="MobiDB-lite"/>
    </source>
</evidence>
<feature type="signal peptide" evidence="2">
    <location>
        <begin position="1"/>
        <end position="20"/>
    </location>
</feature>
<dbReference type="KEGG" id="acan:ACA1_277010"/>
<dbReference type="Proteomes" id="UP000011083">
    <property type="component" value="Unassembled WGS sequence"/>
</dbReference>
<evidence type="ECO:0000313" key="3">
    <source>
        <dbReference type="EMBL" id="ELR15454.1"/>
    </source>
</evidence>
<dbReference type="AlphaFoldDB" id="L8GQL1"/>
<keyword evidence="4" id="KW-1185">Reference proteome</keyword>
<reference evidence="3 4" key="1">
    <citation type="journal article" date="2013" name="Genome Biol.">
        <title>Genome of Acanthamoeba castellanii highlights extensive lateral gene transfer and early evolution of tyrosine kinase signaling.</title>
        <authorList>
            <person name="Clarke M."/>
            <person name="Lohan A.J."/>
            <person name="Liu B."/>
            <person name="Lagkouvardos I."/>
            <person name="Roy S."/>
            <person name="Zafar N."/>
            <person name="Bertelli C."/>
            <person name="Schilde C."/>
            <person name="Kianianmomeni A."/>
            <person name="Burglin T.R."/>
            <person name="Frech C."/>
            <person name="Turcotte B."/>
            <person name="Kopec K.O."/>
            <person name="Synnott J.M."/>
            <person name="Choo C."/>
            <person name="Paponov I."/>
            <person name="Finkler A."/>
            <person name="Soon Heng Tan C."/>
            <person name="Hutchins A.P."/>
            <person name="Weinmeier T."/>
            <person name="Rattei T."/>
            <person name="Chu J.S."/>
            <person name="Gimenez G."/>
            <person name="Irimia M."/>
            <person name="Rigden D.J."/>
            <person name="Fitzpatrick D.A."/>
            <person name="Lorenzo-Morales J."/>
            <person name="Bateman A."/>
            <person name="Chiu C.H."/>
            <person name="Tang P."/>
            <person name="Hegemann P."/>
            <person name="Fromm H."/>
            <person name="Raoult D."/>
            <person name="Greub G."/>
            <person name="Miranda-Saavedra D."/>
            <person name="Chen N."/>
            <person name="Nash P."/>
            <person name="Ginger M.L."/>
            <person name="Horn M."/>
            <person name="Schaap P."/>
            <person name="Caler L."/>
            <person name="Loftus B."/>
        </authorList>
    </citation>
    <scope>NUCLEOTIDE SEQUENCE [LARGE SCALE GENOMIC DNA]</scope>
    <source>
        <strain evidence="3 4">Neff</strain>
    </source>
</reference>
<feature type="compositionally biased region" description="Low complexity" evidence="1">
    <location>
        <begin position="57"/>
        <end position="75"/>
    </location>
</feature>
<dbReference type="VEuPathDB" id="AmoebaDB:ACA1_277010"/>
<evidence type="ECO:0000256" key="2">
    <source>
        <dbReference type="SAM" id="SignalP"/>
    </source>
</evidence>
<protein>
    <recommendedName>
        <fullName evidence="5">Secreted protein</fullName>
    </recommendedName>
</protein>
<name>L8GQL1_ACACF</name>
<gene>
    <name evidence="3" type="ORF">ACA1_277010</name>
</gene>
<evidence type="ECO:0008006" key="5">
    <source>
        <dbReference type="Google" id="ProtNLM"/>
    </source>
</evidence>
<feature type="region of interest" description="Disordered" evidence="1">
    <location>
        <begin position="19"/>
        <end position="75"/>
    </location>
</feature>
<dbReference type="RefSeq" id="XP_004337467.1">
    <property type="nucleotide sequence ID" value="XM_004337419.1"/>
</dbReference>